<evidence type="ECO:0000313" key="4">
    <source>
        <dbReference type="EMBL" id="CUP82642.1"/>
    </source>
</evidence>
<evidence type="ECO:0000259" key="3">
    <source>
        <dbReference type="Pfam" id="PF13439"/>
    </source>
</evidence>
<dbReference type="EC" id="2.4.1.11" evidence="4"/>
<feature type="domain" description="Glycosyltransferase subfamily 4-like N-terminal" evidence="3">
    <location>
        <begin position="26"/>
        <end position="169"/>
    </location>
</feature>
<dbReference type="InterPro" id="IPR001296">
    <property type="entry name" value="Glyco_trans_1"/>
</dbReference>
<dbReference type="EC" id="2.4.-.-" evidence="5"/>
<evidence type="ECO:0000256" key="1">
    <source>
        <dbReference type="ARBA" id="ARBA00022679"/>
    </source>
</evidence>
<dbReference type="Pfam" id="PF00534">
    <property type="entry name" value="Glycos_transf_1"/>
    <property type="match status" value="1"/>
</dbReference>
<dbReference type="Pfam" id="PF13439">
    <property type="entry name" value="Glyco_transf_4"/>
    <property type="match status" value="1"/>
</dbReference>
<evidence type="ECO:0000259" key="2">
    <source>
        <dbReference type="Pfam" id="PF00534"/>
    </source>
</evidence>
<dbReference type="GO" id="GO:0009103">
    <property type="term" value="P:lipopolysaccharide biosynthetic process"/>
    <property type="evidence" value="ECO:0007669"/>
    <property type="project" value="TreeGrafter"/>
</dbReference>
<dbReference type="CDD" id="cd03801">
    <property type="entry name" value="GT4_PimA-like"/>
    <property type="match status" value="1"/>
</dbReference>
<accession>A0A174RAZ3</accession>
<sequence>MNIAFLSSLNPNDQNNWSGTLYSLYTSLQKKHRVIWVGETVFAEVWEFHKANFKNNETFFPENYALLFGKSFSDLLKKECYDVIICRDYFFSAYLVSDVPLIYIGDTTFHLFNQYMSWQDESLAKLAEQLESLAIQKADKIIYCSEWAKQSAMQDYNADAKKIEVVEFGANIIENIPIPDNVSPINAPCNLLFIGRNWNMKGGNKVLEIYHNLKGRGFQCTLTIIGSEPPMSLPNDPNIEIYPFIDKTNSNDRLKFHEILTRSHFLILPTRFDCFGIAFCEACAYGIPSLGTNVGGVSQVIKEGENGFLFNIDASSLEYADKIEETFNNHTTYFELMKTARKDFEERLNWDIWLDKSNKIIEQLASEHQPDFYLPVYVINMKERVERKQHIIKEFDNKEEFELNWVEASVHPIGAVGLWNSMIKIIKMAKEKGDDIIVICEDDHYFTENYSPKLLFKEVTEAYIQGAEVLTGGIGGFGQAIPEGYHRYKVDWFWCTQFIVVYNRFFDKMLDYSFQDTDTADGVISKLATNKMVIFPFISEQRDFGYSDVTQSNMEQQGKIREHFARANKRMEFVSQSNMQSNIPKNYF</sequence>
<keyword evidence="4" id="KW-0328">Glycosyltransferase</keyword>
<name>A0A3E5G4F5_9BACE</name>
<evidence type="ECO:0000313" key="5">
    <source>
        <dbReference type="EMBL" id="MCS2792261.1"/>
    </source>
</evidence>
<protein>
    <submittedName>
        <fullName evidence="4">Glycosyltransferase</fullName>
        <ecNumber evidence="5">2.4.-.-</ecNumber>
        <ecNumber evidence="4">2.4.1.11</ecNumber>
    </submittedName>
</protein>
<accession>A0A3E5G4F5</accession>
<dbReference type="PANTHER" id="PTHR46401:SF2">
    <property type="entry name" value="GLYCOSYLTRANSFERASE WBBK-RELATED"/>
    <property type="match status" value="1"/>
</dbReference>
<dbReference type="AlphaFoldDB" id="A0A3E5G4F5"/>
<proteinExistence type="predicted"/>
<dbReference type="InterPro" id="IPR028098">
    <property type="entry name" value="Glyco_trans_4-like_N"/>
</dbReference>
<dbReference type="RefSeq" id="WP_055270332.1">
    <property type="nucleotide sequence ID" value="NZ_CABMFH010000028.1"/>
</dbReference>
<dbReference type="PANTHER" id="PTHR46401">
    <property type="entry name" value="GLYCOSYLTRANSFERASE WBBK-RELATED"/>
    <property type="match status" value="1"/>
</dbReference>
<dbReference type="GeneID" id="69589074"/>
<gene>
    <name evidence="4" type="ORF">ERS852461_03481</name>
    <name evidence="5" type="ORF">NXW97_09620</name>
</gene>
<reference evidence="5" key="2">
    <citation type="submission" date="2022-08" db="EMBL/GenBank/DDBJ databases">
        <title>Genome Sequencing of Bacteroides fragilis Group Isolates with Nanopore Technology.</title>
        <authorList>
            <person name="Tisza M.J."/>
            <person name="Smith D."/>
            <person name="Dekker J.P."/>
        </authorList>
    </citation>
    <scope>NUCLEOTIDE SEQUENCE</scope>
    <source>
        <strain evidence="5">BFG-351</strain>
    </source>
</reference>
<organism evidence="4 6">
    <name type="scientific">Bacteroides faecis</name>
    <dbReference type="NCBI Taxonomy" id="674529"/>
    <lineage>
        <taxon>Bacteria</taxon>
        <taxon>Pseudomonadati</taxon>
        <taxon>Bacteroidota</taxon>
        <taxon>Bacteroidia</taxon>
        <taxon>Bacteroidales</taxon>
        <taxon>Bacteroidaceae</taxon>
        <taxon>Bacteroides</taxon>
    </lineage>
</organism>
<dbReference type="GO" id="GO:0004373">
    <property type="term" value="F:alpha-1,4-glucan glucosyltransferase (UDP-glucose donor) activity"/>
    <property type="evidence" value="ECO:0007669"/>
    <property type="project" value="UniProtKB-EC"/>
</dbReference>
<reference evidence="4 6" key="1">
    <citation type="submission" date="2015-09" db="EMBL/GenBank/DDBJ databases">
        <authorList>
            <consortium name="Pathogen Informatics"/>
        </authorList>
    </citation>
    <scope>NUCLEOTIDE SEQUENCE [LARGE SCALE GENOMIC DNA]</scope>
    <source>
        <strain evidence="4 6">2789STDY5834846</strain>
    </source>
</reference>
<dbReference type="EMBL" id="CZAE01000018">
    <property type="protein sequence ID" value="CUP82642.1"/>
    <property type="molecule type" value="Genomic_DNA"/>
</dbReference>
<evidence type="ECO:0000313" key="6">
    <source>
        <dbReference type="Proteomes" id="UP000095606"/>
    </source>
</evidence>
<keyword evidence="1 4" id="KW-0808">Transferase</keyword>
<dbReference type="Gene3D" id="3.40.50.2000">
    <property type="entry name" value="Glycogen Phosphorylase B"/>
    <property type="match status" value="2"/>
</dbReference>
<dbReference type="SUPFAM" id="SSF53756">
    <property type="entry name" value="UDP-Glycosyltransferase/glycogen phosphorylase"/>
    <property type="match status" value="1"/>
</dbReference>
<dbReference type="Proteomes" id="UP001204548">
    <property type="component" value="Unassembled WGS sequence"/>
</dbReference>
<dbReference type="EMBL" id="JANUTS010000001">
    <property type="protein sequence ID" value="MCS2792261.1"/>
    <property type="molecule type" value="Genomic_DNA"/>
</dbReference>
<feature type="domain" description="Glycosyl transferase family 1" evidence="2">
    <location>
        <begin position="191"/>
        <end position="342"/>
    </location>
</feature>
<dbReference type="Proteomes" id="UP000095606">
    <property type="component" value="Unassembled WGS sequence"/>
</dbReference>